<dbReference type="PANTHER" id="PTHR43537:SF39">
    <property type="entry name" value="HTH-TYPE TRANSCRIPTIONAL REGULATOR MCBR"/>
    <property type="match status" value="1"/>
</dbReference>
<dbReference type="PROSITE" id="PS50949">
    <property type="entry name" value="HTH_GNTR"/>
    <property type="match status" value="1"/>
</dbReference>
<dbReference type="SMART" id="SM00345">
    <property type="entry name" value="HTH_GNTR"/>
    <property type="match status" value="1"/>
</dbReference>
<sequence length="236" mass="25883">MILSASDNAHEASERLAHTNLSTKVYEFMRSALANGELLPGQKLSARTLIDRLGVSQTPVREAMLQLVAERALTMHRNKSVTVPVLSADDYIELRDIRVALEGLACRCAAENVKNADLVALGKLHRQMMVAKRGGDYRSTMRLNREFHLGIYALSGRAELVALIESLWVRTGPYLNLIYRDTVPLPKTHEHDGLLAALKARDPELAAQAVAQDIIRGGEPVVNALRADAQAQAESA</sequence>
<gene>
    <name evidence="5" type="ORF">M9799_07810</name>
</gene>
<reference evidence="5" key="1">
    <citation type="submission" date="2022-09" db="EMBL/GenBank/DDBJ databases">
        <title>The complete genome of Acidovorax sp. 5MLIR.</title>
        <authorList>
            <person name="Liu L."/>
            <person name="Yue J."/>
            <person name="Yang F."/>
            <person name="Yuan J."/>
            <person name="Li L."/>
        </authorList>
    </citation>
    <scope>NUCLEOTIDE SEQUENCE</scope>
    <source>
        <strain evidence="5">5MLIR</strain>
    </source>
</reference>
<accession>A0ABY6GDL8</accession>
<dbReference type="Gene3D" id="1.20.120.530">
    <property type="entry name" value="GntR ligand-binding domain-like"/>
    <property type="match status" value="1"/>
</dbReference>
<dbReference type="PANTHER" id="PTHR43537">
    <property type="entry name" value="TRANSCRIPTIONAL REGULATOR, GNTR FAMILY"/>
    <property type="match status" value="1"/>
</dbReference>
<evidence type="ECO:0000313" key="5">
    <source>
        <dbReference type="EMBL" id="UYG53109.1"/>
    </source>
</evidence>
<protein>
    <submittedName>
        <fullName evidence="5">GntR family transcriptional regulator</fullName>
    </submittedName>
</protein>
<keyword evidence="3" id="KW-0804">Transcription</keyword>
<organism evidence="5 6">
    <name type="scientific">Comamonas endophytica</name>
    <dbReference type="NCBI Taxonomy" id="2949090"/>
    <lineage>
        <taxon>Bacteria</taxon>
        <taxon>Pseudomonadati</taxon>
        <taxon>Pseudomonadota</taxon>
        <taxon>Betaproteobacteria</taxon>
        <taxon>Burkholderiales</taxon>
        <taxon>Comamonadaceae</taxon>
        <taxon>Comamonas</taxon>
    </lineage>
</organism>
<dbReference type="SUPFAM" id="SSF48008">
    <property type="entry name" value="GntR ligand-binding domain-like"/>
    <property type="match status" value="1"/>
</dbReference>
<feature type="domain" description="HTH gntR-type" evidence="4">
    <location>
        <begin position="19"/>
        <end position="86"/>
    </location>
</feature>
<keyword evidence="1" id="KW-0805">Transcription regulation</keyword>
<dbReference type="Proteomes" id="UP001162800">
    <property type="component" value="Chromosome"/>
</dbReference>
<dbReference type="RefSeq" id="WP_231042999.1">
    <property type="nucleotide sequence ID" value="NZ_CP106881.1"/>
</dbReference>
<dbReference type="InterPro" id="IPR036388">
    <property type="entry name" value="WH-like_DNA-bd_sf"/>
</dbReference>
<name>A0ABY6GDL8_9BURK</name>
<keyword evidence="6" id="KW-1185">Reference proteome</keyword>
<keyword evidence="2" id="KW-0238">DNA-binding</keyword>
<dbReference type="InterPro" id="IPR011711">
    <property type="entry name" value="GntR_C"/>
</dbReference>
<evidence type="ECO:0000256" key="1">
    <source>
        <dbReference type="ARBA" id="ARBA00023015"/>
    </source>
</evidence>
<evidence type="ECO:0000259" key="4">
    <source>
        <dbReference type="PROSITE" id="PS50949"/>
    </source>
</evidence>
<dbReference type="Pfam" id="PF00392">
    <property type="entry name" value="GntR"/>
    <property type="match status" value="1"/>
</dbReference>
<dbReference type="SUPFAM" id="SSF46785">
    <property type="entry name" value="Winged helix' DNA-binding domain"/>
    <property type="match status" value="1"/>
</dbReference>
<evidence type="ECO:0000313" key="6">
    <source>
        <dbReference type="Proteomes" id="UP001162800"/>
    </source>
</evidence>
<proteinExistence type="predicted"/>
<dbReference type="Pfam" id="PF07729">
    <property type="entry name" value="FCD"/>
    <property type="match status" value="1"/>
</dbReference>
<dbReference type="InterPro" id="IPR008920">
    <property type="entry name" value="TF_FadR/GntR_C"/>
</dbReference>
<dbReference type="EMBL" id="CP106881">
    <property type="protein sequence ID" value="UYG53109.1"/>
    <property type="molecule type" value="Genomic_DNA"/>
</dbReference>
<dbReference type="SMART" id="SM00895">
    <property type="entry name" value="FCD"/>
    <property type="match status" value="1"/>
</dbReference>
<evidence type="ECO:0000256" key="3">
    <source>
        <dbReference type="ARBA" id="ARBA00023163"/>
    </source>
</evidence>
<dbReference type="InterPro" id="IPR000524">
    <property type="entry name" value="Tscrpt_reg_HTH_GntR"/>
</dbReference>
<dbReference type="Gene3D" id="1.10.10.10">
    <property type="entry name" value="Winged helix-like DNA-binding domain superfamily/Winged helix DNA-binding domain"/>
    <property type="match status" value="1"/>
</dbReference>
<dbReference type="InterPro" id="IPR036390">
    <property type="entry name" value="WH_DNA-bd_sf"/>
</dbReference>
<evidence type="ECO:0000256" key="2">
    <source>
        <dbReference type="ARBA" id="ARBA00023125"/>
    </source>
</evidence>